<proteinExistence type="predicted"/>
<dbReference type="NCBIfam" id="TIGR00412">
    <property type="entry name" value="redox_disulf_2"/>
    <property type="match status" value="1"/>
</dbReference>
<dbReference type="Gene3D" id="3.40.30.10">
    <property type="entry name" value="Glutaredoxin"/>
    <property type="match status" value="1"/>
</dbReference>
<feature type="active site" description="Nucleophile" evidence="1">
    <location>
        <position position="10"/>
    </location>
</feature>
<sequence length="80" mass="8897">MKIEVFGKGCPKCQKTEENAKKAVSELGIDAEVVHIYDEIEMLRRGISDSPALVIDGELKVAGRIPDVEEIKGLIEKEMR</sequence>
<dbReference type="SUPFAM" id="SSF52833">
    <property type="entry name" value="Thioredoxin-like"/>
    <property type="match status" value="1"/>
</dbReference>
<comment type="caution">
    <text evidence="4">The sequence shown here is derived from an EMBL/GenBank/DDBJ whole genome shotgun (WGS) entry which is preliminary data.</text>
</comment>
<dbReference type="PANTHER" id="PTHR36450:SF1">
    <property type="entry name" value="THIOREDOXIN"/>
    <property type="match status" value="1"/>
</dbReference>
<feature type="disulfide bond" description="Redox-active" evidence="2">
    <location>
        <begin position="10"/>
        <end position="13"/>
    </location>
</feature>
<dbReference type="EMBL" id="QNBE01000049">
    <property type="protein sequence ID" value="RKX70156.1"/>
    <property type="molecule type" value="Genomic_DNA"/>
</dbReference>
<evidence type="ECO:0000256" key="1">
    <source>
        <dbReference type="PIRSR" id="PIRSR037031-50"/>
    </source>
</evidence>
<accession>A0A660SJ80</accession>
<name>A0A660SJ80_UNCW3</name>
<dbReference type="InterPro" id="IPR005243">
    <property type="entry name" value="THIRX-like_proc"/>
</dbReference>
<dbReference type="PANTHER" id="PTHR36450">
    <property type="entry name" value="THIOREDOXIN"/>
    <property type="match status" value="1"/>
</dbReference>
<dbReference type="Proteomes" id="UP000268469">
    <property type="component" value="Unassembled WGS sequence"/>
</dbReference>
<dbReference type="InterPro" id="IPR036249">
    <property type="entry name" value="Thioredoxin-like_sf"/>
</dbReference>
<feature type="active site" description="Nucleophile" evidence="1">
    <location>
        <position position="13"/>
    </location>
</feature>
<evidence type="ECO:0000256" key="2">
    <source>
        <dbReference type="PIRSR" id="PIRSR037031-51"/>
    </source>
</evidence>
<dbReference type="PIRSF" id="PIRSF037031">
    <property type="entry name" value="Redox_disulphide_2"/>
    <property type="match status" value="1"/>
</dbReference>
<keyword evidence="2" id="KW-0676">Redox-active center</keyword>
<evidence type="ECO:0000313" key="4">
    <source>
        <dbReference type="EMBL" id="RKX70156.1"/>
    </source>
</evidence>
<dbReference type="InterPro" id="IPR012336">
    <property type="entry name" value="Thioredoxin-like_fold"/>
</dbReference>
<evidence type="ECO:0000313" key="5">
    <source>
        <dbReference type="Proteomes" id="UP000268469"/>
    </source>
</evidence>
<reference evidence="4 5" key="1">
    <citation type="submission" date="2018-06" db="EMBL/GenBank/DDBJ databases">
        <title>Extensive metabolic versatility and redundancy in microbially diverse, dynamic hydrothermal sediments.</title>
        <authorList>
            <person name="Dombrowski N."/>
            <person name="Teske A."/>
            <person name="Baker B.J."/>
        </authorList>
    </citation>
    <scope>NUCLEOTIDE SEQUENCE [LARGE SCALE GENOMIC DNA]</scope>
    <source>
        <strain evidence="4">B36_G15</strain>
    </source>
</reference>
<dbReference type="Pfam" id="PF13192">
    <property type="entry name" value="Thioredoxin_3"/>
    <property type="match status" value="1"/>
</dbReference>
<dbReference type="AlphaFoldDB" id="A0A660SJ80"/>
<evidence type="ECO:0000259" key="3">
    <source>
        <dbReference type="Pfam" id="PF13192"/>
    </source>
</evidence>
<keyword evidence="2" id="KW-1015">Disulfide bond</keyword>
<organism evidence="4 5">
    <name type="scientific">candidate division WOR-3 bacterium</name>
    <dbReference type="NCBI Taxonomy" id="2052148"/>
    <lineage>
        <taxon>Bacteria</taxon>
        <taxon>Bacteria division WOR-3</taxon>
    </lineage>
</organism>
<gene>
    <name evidence="4" type="ORF">DRP53_05945</name>
</gene>
<feature type="domain" description="Thioredoxin-like fold" evidence="3">
    <location>
        <begin position="1"/>
        <end position="76"/>
    </location>
</feature>
<protein>
    <submittedName>
        <fullName evidence="4">Thioredoxin family protein</fullName>
    </submittedName>
</protein>